<dbReference type="SUPFAM" id="SSF52129">
    <property type="entry name" value="Caspase-like"/>
    <property type="match status" value="1"/>
</dbReference>
<dbReference type="GO" id="GO:0006508">
    <property type="term" value="P:proteolysis"/>
    <property type="evidence" value="ECO:0007669"/>
    <property type="project" value="InterPro"/>
</dbReference>
<reference evidence="2" key="1">
    <citation type="journal article" date="2021" name="Gut Microbes">
        <title>A synthetic consortium of 100 gut commensals modulates the composition and function in a colon model of the microbiome of elderly subjects.</title>
        <authorList>
            <person name="Perez M."/>
            <person name="Ntemiri A."/>
            <person name="Tan H."/>
            <person name="Harris H.M.B."/>
            <person name="Roager H.M."/>
            <person name="Ribiere C."/>
            <person name="O'Toole P.W."/>
        </authorList>
    </citation>
    <scope>NUCLEOTIDE SEQUENCE</scope>
    <source>
        <strain evidence="2">MCC335</strain>
    </source>
</reference>
<evidence type="ECO:0000259" key="1">
    <source>
        <dbReference type="Pfam" id="PF00656"/>
    </source>
</evidence>
<dbReference type="Pfam" id="PF00656">
    <property type="entry name" value="Peptidase_C14"/>
    <property type="match status" value="1"/>
</dbReference>
<evidence type="ECO:0000313" key="2">
    <source>
        <dbReference type="EMBL" id="MBT9809739.1"/>
    </source>
</evidence>
<evidence type="ECO:0000313" key="3">
    <source>
        <dbReference type="Proteomes" id="UP000708338"/>
    </source>
</evidence>
<gene>
    <name evidence="2" type="ORF">GPL26_08815</name>
</gene>
<dbReference type="Proteomes" id="UP000708338">
    <property type="component" value="Unassembled WGS sequence"/>
</dbReference>
<dbReference type="InterPro" id="IPR011600">
    <property type="entry name" value="Pept_C14_caspase"/>
</dbReference>
<dbReference type="RefSeq" id="WP_215630075.1">
    <property type="nucleotide sequence ID" value="NZ_WQPS01000010.1"/>
</dbReference>
<sequence length="317" mass="35018">MRKALCVGIDYYKNVADLYGCVADAYSVKSALDRNSDGTVNFSVNIMAATGEDTSISRKELKTSVEKLFADEPEIALFYYAGHGYIESTGGYLITSECTEGDDGFPLSELLTIASASKAMNKVIILDSCHSGAMGKISQFQEFSLISEGMTILTACGEKQYASEENGHGVFTSLLVDALYGGAMNLVGEVTPGSVYAHIDQALGPWEQRPLFKTNVRNFVSLRKNTPPISLLELHQLTELFPDFGDEFQLDPTFEPDSPEPIKDNNEKFRVLQNYNRVNLLVPIGADHMYYAAMESKSCRLTPLGIHYWKLVKNGRI</sequence>
<accession>A0AA41K5S2</accession>
<proteinExistence type="predicted"/>
<feature type="domain" description="Peptidase C14 caspase" evidence="1">
    <location>
        <begin position="2"/>
        <end position="183"/>
    </location>
</feature>
<name>A0AA41K5S2_9FIRM</name>
<dbReference type="InterPro" id="IPR029030">
    <property type="entry name" value="Caspase-like_dom_sf"/>
</dbReference>
<protein>
    <submittedName>
        <fullName evidence="2">Caspase family protein</fullName>
    </submittedName>
</protein>
<comment type="caution">
    <text evidence="2">The sequence shown here is derived from an EMBL/GenBank/DDBJ whole genome shotgun (WGS) entry which is preliminary data.</text>
</comment>
<dbReference type="EMBL" id="WQPS01000010">
    <property type="protein sequence ID" value="MBT9809739.1"/>
    <property type="molecule type" value="Genomic_DNA"/>
</dbReference>
<dbReference type="GO" id="GO:0004197">
    <property type="term" value="F:cysteine-type endopeptidase activity"/>
    <property type="evidence" value="ECO:0007669"/>
    <property type="project" value="InterPro"/>
</dbReference>
<dbReference type="Gene3D" id="3.40.50.1460">
    <property type="match status" value="1"/>
</dbReference>
<dbReference type="AlphaFoldDB" id="A0AA41K5S2"/>
<organism evidence="2 3">
    <name type="scientific">Enterocloster citroniae</name>
    <dbReference type="NCBI Taxonomy" id="358743"/>
    <lineage>
        <taxon>Bacteria</taxon>
        <taxon>Bacillati</taxon>
        <taxon>Bacillota</taxon>
        <taxon>Clostridia</taxon>
        <taxon>Lachnospirales</taxon>
        <taxon>Lachnospiraceae</taxon>
        <taxon>Enterocloster</taxon>
    </lineage>
</organism>